<organism evidence="1 2">
    <name type="scientific">Streptomyces kronopolitis</name>
    <dbReference type="NCBI Taxonomy" id="1612435"/>
    <lineage>
        <taxon>Bacteria</taxon>
        <taxon>Bacillati</taxon>
        <taxon>Actinomycetota</taxon>
        <taxon>Actinomycetes</taxon>
        <taxon>Kitasatosporales</taxon>
        <taxon>Streptomycetaceae</taxon>
        <taxon>Streptomyces</taxon>
    </lineage>
</organism>
<proteinExistence type="predicted"/>
<evidence type="ECO:0000313" key="2">
    <source>
        <dbReference type="Proteomes" id="UP000600080"/>
    </source>
</evidence>
<reference evidence="2" key="1">
    <citation type="journal article" date="2019" name="Int. J. Syst. Evol. Microbiol.">
        <title>The Global Catalogue of Microorganisms (GCM) 10K type strain sequencing project: providing services to taxonomists for standard genome sequencing and annotation.</title>
        <authorList>
            <consortium name="The Broad Institute Genomics Platform"/>
            <consortium name="The Broad Institute Genome Sequencing Center for Infectious Disease"/>
            <person name="Wu L."/>
            <person name="Ma J."/>
        </authorList>
    </citation>
    <scope>NUCLEOTIDE SEQUENCE [LARGE SCALE GENOMIC DNA]</scope>
    <source>
        <strain evidence="2">CGMCC 4.7323</strain>
    </source>
</reference>
<dbReference type="RefSeq" id="WP_189104784.1">
    <property type="nucleotide sequence ID" value="NZ_BMND01000082.1"/>
</dbReference>
<accession>A0ABQ2K3T2</accession>
<protein>
    <submittedName>
        <fullName evidence="1">Uncharacterized protein</fullName>
    </submittedName>
</protein>
<gene>
    <name evidence="1" type="ORF">GCM10012285_68200</name>
</gene>
<dbReference type="EMBL" id="BMND01000082">
    <property type="protein sequence ID" value="GGN65430.1"/>
    <property type="molecule type" value="Genomic_DNA"/>
</dbReference>
<sequence>MVKPSGQPRDPQSPCTGRIAYAVVCSEHGDVGAPHHLRALADPAATAHRQEHHATR</sequence>
<dbReference type="Proteomes" id="UP000600080">
    <property type="component" value="Unassembled WGS sequence"/>
</dbReference>
<comment type="caution">
    <text evidence="1">The sequence shown here is derived from an EMBL/GenBank/DDBJ whole genome shotgun (WGS) entry which is preliminary data.</text>
</comment>
<name>A0ABQ2K3T2_9ACTN</name>
<keyword evidence="2" id="KW-1185">Reference proteome</keyword>
<dbReference type="GeneID" id="301552517"/>
<evidence type="ECO:0000313" key="1">
    <source>
        <dbReference type="EMBL" id="GGN65430.1"/>
    </source>
</evidence>